<evidence type="ECO:0000313" key="4">
    <source>
        <dbReference type="EMBL" id="KYN82486.1"/>
    </source>
</evidence>
<evidence type="ECO:0000313" key="5">
    <source>
        <dbReference type="Proteomes" id="UP000075609"/>
    </source>
</evidence>
<proteinExistence type="predicted"/>
<keyword evidence="5" id="KW-1185">Reference proteome</keyword>
<gene>
    <name evidence="4" type="ORF">ATY35_19510</name>
</gene>
<evidence type="ECO:0000256" key="1">
    <source>
        <dbReference type="ARBA" id="ARBA00022679"/>
    </source>
</evidence>
<dbReference type="Pfam" id="PF00583">
    <property type="entry name" value="Acetyltransf_1"/>
    <property type="match status" value="1"/>
</dbReference>
<comment type="caution">
    <text evidence="4">The sequence shown here is derived from an EMBL/GenBank/DDBJ whole genome shotgun (WGS) entry which is preliminary data.</text>
</comment>
<reference evidence="4 5" key="1">
    <citation type="submission" date="2015-12" db="EMBL/GenBank/DDBJ databases">
        <authorList>
            <person name="Tarr C.L."/>
            <person name="Gladney L.M."/>
        </authorList>
    </citation>
    <scope>NUCLEOTIDE SEQUENCE [LARGE SCALE GENOMIC DNA]</scope>
    <source>
        <strain evidence="4 5">1048-83</strain>
    </source>
</reference>
<dbReference type="EMBL" id="LOBP01000178">
    <property type="protein sequence ID" value="KYN82486.1"/>
    <property type="molecule type" value="Genomic_DNA"/>
</dbReference>
<name>A0ABR5VXS4_9VIBR</name>
<evidence type="ECO:0000259" key="3">
    <source>
        <dbReference type="PROSITE" id="PS51186"/>
    </source>
</evidence>
<dbReference type="Proteomes" id="UP000075609">
    <property type="component" value="Unassembled WGS sequence"/>
</dbReference>
<keyword evidence="1" id="KW-0808">Transferase</keyword>
<dbReference type="SUPFAM" id="SSF55729">
    <property type="entry name" value="Acyl-CoA N-acyltransferases (Nat)"/>
    <property type="match status" value="1"/>
</dbReference>
<dbReference type="CDD" id="cd04301">
    <property type="entry name" value="NAT_SF"/>
    <property type="match status" value="1"/>
</dbReference>
<dbReference type="PROSITE" id="PS51186">
    <property type="entry name" value="GNAT"/>
    <property type="match status" value="1"/>
</dbReference>
<feature type="domain" description="N-acetyltransferase" evidence="3">
    <location>
        <begin position="2"/>
        <end position="151"/>
    </location>
</feature>
<evidence type="ECO:0000256" key="2">
    <source>
        <dbReference type="ARBA" id="ARBA00023315"/>
    </source>
</evidence>
<dbReference type="InterPro" id="IPR050832">
    <property type="entry name" value="Bact_Acetyltransf"/>
</dbReference>
<dbReference type="Gene3D" id="3.40.630.30">
    <property type="match status" value="1"/>
</dbReference>
<organism evidence="4 5">
    <name type="scientific">Vibrio cidicii</name>
    <dbReference type="NCBI Taxonomy" id="1763883"/>
    <lineage>
        <taxon>Bacteria</taxon>
        <taxon>Pseudomonadati</taxon>
        <taxon>Pseudomonadota</taxon>
        <taxon>Gammaproteobacteria</taxon>
        <taxon>Vibrionales</taxon>
        <taxon>Vibrionaceae</taxon>
        <taxon>Vibrio</taxon>
    </lineage>
</organism>
<dbReference type="InterPro" id="IPR000182">
    <property type="entry name" value="GNAT_dom"/>
</dbReference>
<sequence length="151" mass="17040">MVRFRNAQQEDLTCLVHLLADDPLGRDREDTTQPLDERYQQAFQTILSNAQNQMIVAELDYEIVGMCQLTFIPYLTHKGGWRCLIEGVRVKATVRGQGVGTALIHYALDLAKASNCIMVQLTSDKSRPDAIAFYQRLGFRDSHEGLKLLIG</sequence>
<dbReference type="InterPro" id="IPR016181">
    <property type="entry name" value="Acyl_CoA_acyltransferase"/>
</dbReference>
<dbReference type="PANTHER" id="PTHR43877">
    <property type="entry name" value="AMINOALKYLPHOSPHONATE N-ACETYLTRANSFERASE-RELATED-RELATED"/>
    <property type="match status" value="1"/>
</dbReference>
<keyword evidence="2" id="KW-0012">Acyltransferase</keyword>
<dbReference type="PANTHER" id="PTHR43877:SF2">
    <property type="entry name" value="AMINOALKYLPHOSPHONATE N-ACETYLTRANSFERASE-RELATED"/>
    <property type="match status" value="1"/>
</dbReference>
<dbReference type="RefSeq" id="WP_061900708.1">
    <property type="nucleotide sequence ID" value="NZ_CAXYEW010000049.1"/>
</dbReference>
<protein>
    <submittedName>
        <fullName evidence="4">GNAT family acetyltransferase</fullName>
    </submittedName>
</protein>
<accession>A0ABR5VXS4</accession>